<organism evidence="4 5">
    <name type="scientific">Pontibacter saemangeumensis</name>
    <dbReference type="NCBI Taxonomy" id="1084525"/>
    <lineage>
        <taxon>Bacteria</taxon>
        <taxon>Pseudomonadati</taxon>
        <taxon>Bacteroidota</taxon>
        <taxon>Cytophagia</taxon>
        <taxon>Cytophagales</taxon>
        <taxon>Hymenobacteraceae</taxon>
        <taxon>Pontibacter</taxon>
    </lineage>
</organism>
<evidence type="ECO:0000256" key="2">
    <source>
        <dbReference type="ARBA" id="ARBA00022801"/>
    </source>
</evidence>
<comment type="caution">
    <text evidence="4">The sequence shown here is derived from an EMBL/GenBank/DDBJ whole genome shotgun (WGS) entry which is preliminary data.</text>
</comment>
<comment type="similarity">
    <text evidence="1">Belongs to the 'GDSL' lipolytic enzyme family.</text>
</comment>
<dbReference type="Gene3D" id="3.40.50.1110">
    <property type="entry name" value="SGNH hydrolase"/>
    <property type="match status" value="1"/>
</dbReference>
<keyword evidence="5" id="KW-1185">Reference proteome</keyword>
<proteinExistence type="inferred from homology"/>
<dbReference type="InterPro" id="IPR013830">
    <property type="entry name" value="SGNH_hydro"/>
</dbReference>
<dbReference type="PANTHER" id="PTHR43695">
    <property type="entry name" value="PUTATIVE (AFU_ORTHOLOGUE AFUA_2G17250)-RELATED"/>
    <property type="match status" value="1"/>
</dbReference>
<dbReference type="SUPFAM" id="SSF52266">
    <property type="entry name" value="SGNH hydrolase"/>
    <property type="match status" value="1"/>
</dbReference>
<evidence type="ECO:0000259" key="3">
    <source>
        <dbReference type="Pfam" id="PF13472"/>
    </source>
</evidence>
<feature type="domain" description="SGNH hydrolase-type esterase" evidence="3">
    <location>
        <begin position="35"/>
        <end position="210"/>
    </location>
</feature>
<dbReference type="CDD" id="cd01821">
    <property type="entry name" value="Rhamnogalacturan_acetylesterase_like"/>
    <property type="match status" value="1"/>
</dbReference>
<dbReference type="PANTHER" id="PTHR43695:SF1">
    <property type="entry name" value="RHAMNOGALACTURONAN ACETYLESTERASE"/>
    <property type="match status" value="1"/>
</dbReference>
<dbReference type="Proteomes" id="UP001500552">
    <property type="component" value="Unassembled WGS sequence"/>
</dbReference>
<accession>A0ABP8LG98</accession>
<evidence type="ECO:0000313" key="4">
    <source>
        <dbReference type="EMBL" id="GAA4429131.1"/>
    </source>
</evidence>
<dbReference type="InterPro" id="IPR036514">
    <property type="entry name" value="SGNH_hydro_sf"/>
</dbReference>
<evidence type="ECO:0000256" key="1">
    <source>
        <dbReference type="ARBA" id="ARBA00008668"/>
    </source>
</evidence>
<dbReference type="InterPro" id="IPR037459">
    <property type="entry name" value="RhgT-like"/>
</dbReference>
<name>A0ABP8LG98_9BACT</name>
<reference evidence="5" key="1">
    <citation type="journal article" date="2019" name="Int. J. Syst. Evol. Microbiol.">
        <title>The Global Catalogue of Microorganisms (GCM) 10K type strain sequencing project: providing services to taxonomists for standard genome sequencing and annotation.</title>
        <authorList>
            <consortium name="The Broad Institute Genomics Platform"/>
            <consortium name="The Broad Institute Genome Sequencing Center for Infectious Disease"/>
            <person name="Wu L."/>
            <person name="Ma J."/>
        </authorList>
    </citation>
    <scope>NUCLEOTIDE SEQUENCE [LARGE SCALE GENOMIC DNA]</scope>
    <source>
        <strain evidence="5">JCM 17926</strain>
    </source>
</reference>
<protein>
    <submittedName>
        <fullName evidence="4">Rhamnogalacturonan acetylesterase</fullName>
    </submittedName>
</protein>
<dbReference type="Pfam" id="PF13472">
    <property type="entry name" value="Lipase_GDSL_2"/>
    <property type="match status" value="1"/>
</dbReference>
<gene>
    <name evidence="4" type="primary">rhgT</name>
    <name evidence="4" type="ORF">GCM10023188_14150</name>
</gene>
<dbReference type="RefSeq" id="WP_345157865.1">
    <property type="nucleotide sequence ID" value="NZ_BAABHC010000005.1"/>
</dbReference>
<sequence>MIKTNMLQNLKILVLCLLLVSFTFPGKEKITIYLAGDSTMQTYKEAETPMRGWGQYLGQFFDEDVMVVNKAIGGRSTRTFLSEGRWQGIVDALQKGDWVFIQFGHNDNSSKPERHTAPEDYRDNLRKFVNEVRAKQANPVLLTSITMRRFDEQGKVNTAIGPYPDITREVATEMKVPLIDLNQKTGNYVQAMGAEAAKELYMWLEPGEHPKYPDGLQDDTHMQEPGALKVAELAVEGIKELKLKPLVKNLKKPKLTN</sequence>
<dbReference type="EMBL" id="BAABHC010000005">
    <property type="protein sequence ID" value="GAA4429131.1"/>
    <property type="molecule type" value="Genomic_DNA"/>
</dbReference>
<evidence type="ECO:0000313" key="5">
    <source>
        <dbReference type="Proteomes" id="UP001500552"/>
    </source>
</evidence>
<keyword evidence="2" id="KW-0378">Hydrolase</keyword>